<name>A0A2H0VJZ8_9BACT</name>
<evidence type="ECO:0000313" key="2">
    <source>
        <dbReference type="EMBL" id="PIR98679.1"/>
    </source>
</evidence>
<reference evidence="3" key="1">
    <citation type="submission" date="2017-09" db="EMBL/GenBank/DDBJ databases">
        <title>Depth-based differentiation of microbial function through sediment-hosted aquifers and enrichment of novel symbionts in the deep terrestrial subsurface.</title>
        <authorList>
            <person name="Probst A.J."/>
            <person name="Ladd B."/>
            <person name="Jarett J.K."/>
            <person name="Geller-Mcgrath D.E."/>
            <person name="Sieber C.M.K."/>
            <person name="Emerson J.B."/>
            <person name="Anantharaman K."/>
            <person name="Thomas B.C."/>
            <person name="Malmstrom R."/>
            <person name="Stieglmeier M."/>
            <person name="Klingl A."/>
            <person name="Woyke T."/>
            <person name="Ryan C.M."/>
            <person name="Banfield J.F."/>
        </authorList>
    </citation>
    <scope>NUCLEOTIDE SEQUENCE [LARGE SCALE GENOMIC DNA]</scope>
</reference>
<accession>A0A2H0VJZ8</accession>
<evidence type="ECO:0000256" key="1">
    <source>
        <dbReference type="SAM" id="Phobius"/>
    </source>
</evidence>
<organism evidence="2 3">
    <name type="scientific">Candidatus Colwellbacteria bacterium CG10_big_fil_rev_8_21_14_0_10_41_28</name>
    <dbReference type="NCBI Taxonomy" id="1974539"/>
    <lineage>
        <taxon>Bacteria</taxon>
        <taxon>Candidatus Colwelliibacteriota</taxon>
    </lineage>
</organism>
<protein>
    <submittedName>
        <fullName evidence="2">Uncharacterized protein</fullName>
    </submittedName>
</protein>
<evidence type="ECO:0000313" key="3">
    <source>
        <dbReference type="Proteomes" id="UP000230776"/>
    </source>
</evidence>
<comment type="caution">
    <text evidence="2">The sequence shown here is derived from an EMBL/GenBank/DDBJ whole genome shotgun (WGS) entry which is preliminary data.</text>
</comment>
<keyword evidence="1" id="KW-0812">Transmembrane</keyword>
<feature type="transmembrane region" description="Helical" evidence="1">
    <location>
        <begin position="32"/>
        <end position="50"/>
    </location>
</feature>
<dbReference type="EMBL" id="PFAG01000003">
    <property type="protein sequence ID" value="PIR98679.1"/>
    <property type="molecule type" value="Genomic_DNA"/>
</dbReference>
<keyword evidence="1" id="KW-1133">Transmembrane helix</keyword>
<dbReference type="Proteomes" id="UP000230776">
    <property type="component" value="Unassembled WGS sequence"/>
</dbReference>
<keyword evidence="1" id="KW-0472">Membrane</keyword>
<gene>
    <name evidence="2" type="ORF">COT88_00200</name>
</gene>
<proteinExistence type="predicted"/>
<feature type="transmembrane region" description="Helical" evidence="1">
    <location>
        <begin position="62"/>
        <end position="80"/>
    </location>
</feature>
<dbReference type="AlphaFoldDB" id="A0A2H0VJZ8"/>
<sequence length="82" mass="9383">MSKERFVIVQKPNWQLVVMSVGWLGKRLVDGIYGDILETIFYFGGIVWAYEEVARGANWFRRGLGIVVLSVLLYGIFININS</sequence>